<evidence type="ECO:0000256" key="2">
    <source>
        <dbReference type="SAM" id="MobiDB-lite"/>
    </source>
</evidence>
<dbReference type="SUPFAM" id="SSF48452">
    <property type="entry name" value="TPR-like"/>
    <property type="match status" value="1"/>
</dbReference>
<dbReference type="Pfam" id="PF13287">
    <property type="entry name" value="Fn3_assoc"/>
    <property type="match status" value="2"/>
</dbReference>
<dbReference type="Pfam" id="PF14559">
    <property type="entry name" value="TPR_19"/>
    <property type="match status" value="1"/>
</dbReference>
<gene>
    <name evidence="5" type="ORF">H9738_10795</name>
</gene>
<dbReference type="SMART" id="SM00028">
    <property type="entry name" value="TPR"/>
    <property type="match status" value="2"/>
</dbReference>
<dbReference type="Pfam" id="PF13240">
    <property type="entry name" value="Zn_Ribbon_1"/>
    <property type="match status" value="1"/>
</dbReference>
<dbReference type="InterPro" id="IPR026870">
    <property type="entry name" value="Zinc_ribbon_dom"/>
</dbReference>
<keyword evidence="3" id="KW-1133">Transmembrane helix</keyword>
<name>A0A9D1VNL5_9FIRM</name>
<evidence type="ECO:0000256" key="3">
    <source>
        <dbReference type="SAM" id="Phobius"/>
    </source>
</evidence>
<keyword evidence="3" id="KW-0812">Transmembrane</keyword>
<comment type="caution">
    <text evidence="5">The sequence shown here is derived from an EMBL/GenBank/DDBJ whole genome shotgun (WGS) entry which is preliminary data.</text>
</comment>
<reference evidence="5" key="1">
    <citation type="journal article" date="2021" name="PeerJ">
        <title>Extensive microbial diversity within the chicken gut microbiome revealed by metagenomics and culture.</title>
        <authorList>
            <person name="Gilroy R."/>
            <person name="Ravi A."/>
            <person name="Getino M."/>
            <person name="Pursley I."/>
            <person name="Horton D.L."/>
            <person name="Alikhan N.F."/>
            <person name="Baker D."/>
            <person name="Gharbi K."/>
            <person name="Hall N."/>
            <person name="Watson M."/>
            <person name="Adriaenssens E.M."/>
            <person name="Foster-Nyarko E."/>
            <person name="Jarju S."/>
            <person name="Secka A."/>
            <person name="Antonio M."/>
            <person name="Oren A."/>
            <person name="Chaudhuri R.R."/>
            <person name="La Ragione R."/>
            <person name="Hildebrand F."/>
            <person name="Pallen M.J."/>
        </authorList>
    </citation>
    <scope>NUCLEOTIDE SEQUENCE</scope>
    <source>
        <strain evidence="5">ChiHjej12B11-1927</strain>
    </source>
</reference>
<dbReference type="EMBL" id="DXFG01000233">
    <property type="protein sequence ID" value="HIX38336.1"/>
    <property type="molecule type" value="Genomic_DNA"/>
</dbReference>
<keyword evidence="1" id="KW-0802">TPR repeat</keyword>
<protein>
    <submittedName>
        <fullName evidence="5">Chitobiase/beta-hexosaminidase C-terminal domain-containing protein</fullName>
    </submittedName>
</protein>
<keyword evidence="3" id="KW-0472">Membrane</keyword>
<evidence type="ECO:0000313" key="5">
    <source>
        <dbReference type="EMBL" id="HIX38336.1"/>
    </source>
</evidence>
<evidence type="ECO:0000259" key="4">
    <source>
        <dbReference type="Pfam" id="PF13240"/>
    </source>
</evidence>
<accession>A0A9D1VNL5</accession>
<dbReference type="Gene3D" id="1.25.40.10">
    <property type="entry name" value="Tetratricopeptide repeat domain"/>
    <property type="match status" value="1"/>
</dbReference>
<dbReference type="Proteomes" id="UP000824230">
    <property type="component" value="Unassembled WGS sequence"/>
</dbReference>
<organism evidence="5 6">
    <name type="scientific">Candidatus Blautia pullistercoris</name>
    <dbReference type="NCBI Taxonomy" id="2838499"/>
    <lineage>
        <taxon>Bacteria</taxon>
        <taxon>Bacillati</taxon>
        <taxon>Bacillota</taxon>
        <taxon>Clostridia</taxon>
        <taxon>Lachnospirales</taxon>
        <taxon>Lachnospiraceae</taxon>
        <taxon>Blautia</taxon>
    </lineage>
</organism>
<dbReference type="AlphaFoldDB" id="A0A9D1VNL5"/>
<dbReference type="PROSITE" id="PS50005">
    <property type="entry name" value="TPR"/>
    <property type="match status" value="1"/>
</dbReference>
<feature type="region of interest" description="Disordered" evidence="2">
    <location>
        <begin position="44"/>
        <end position="68"/>
    </location>
</feature>
<reference evidence="5" key="2">
    <citation type="submission" date="2021-04" db="EMBL/GenBank/DDBJ databases">
        <authorList>
            <person name="Gilroy R."/>
        </authorList>
    </citation>
    <scope>NUCLEOTIDE SEQUENCE</scope>
    <source>
        <strain evidence="5">ChiHjej12B11-1927</strain>
    </source>
</reference>
<sequence>MKCRNCGADLEEGTLFCPACGKEVQWVPEYNTLETLIKQREIEEQEKKRREMEAKKEREKEERKAELERKKKRHKRRLIIGTIGTVIVLGAAAFLFVYQTQVNSFSYQMNQAETAYGQENYESALSYVARARELEPGNAQAQILEARIYIKDNNLSAAESILNSVIEIDPENTTAYGELLRLYEQQEKYTEIRDLMNSASENIREIYHNYVCTLPEISQEGGSFTEEVSIEFTNIPSGTEVYYTLDGSDPDQNSEKYQESVELTEEGTFTFKYIAYNQKSIPSDIGEEEYVISFDAPDRPLIAPVSGRYDYQENIIVTVPEGCTVYYAFDETPTIESTEYTEPVLMPEGEHTFSAIAVDSRGKISPVASEVYVYYGY</sequence>
<feature type="repeat" description="TPR" evidence="1">
    <location>
        <begin position="139"/>
        <end position="172"/>
    </location>
</feature>
<dbReference type="InterPro" id="IPR026876">
    <property type="entry name" value="Fn3_assoc_repeat"/>
</dbReference>
<proteinExistence type="predicted"/>
<dbReference type="InterPro" id="IPR011990">
    <property type="entry name" value="TPR-like_helical_dom_sf"/>
</dbReference>
<evidence type="ECO:0000313" key="6">
    <source>
        <dbReference type="Proteomes" id="UP000824230"/>
    </source>
</evidence>
<dbReference type="InterPro" id="IPR019734">
    <property type="entry name" value="TPR_rpt"/>
</dbReference>
<feature type="domain" description="Zinc-ribbon" evidence="4">
    <location>
        <begin position="2"/>
        <end position="24"/>
    </location>
</feature>
<evidence type="ECO:0000256" key="1">
    <source>
        <dbReference type="PROSITE-ProRule" id="PRU00339"/>
    </source>
</evidence>
<feature type="transmembrane region" description="Helical" evidence="3">
    <location>
        <begin position="78"/>
        <end position="98"/>
    </location>
</feature>